<keyword evidence="2" id="KW-1185">Reference proteome</keyword>
<proteinExistence type="predicted"/>
<evidence type="ECO:0000313" key="2">
    <source>
        <dbReference type="Proteomes" id="UP001062846"/>
    </source>
</evidence>
<protein>
    <submittedName>
        <fullName evidence="1">Uncharacterized protein</fullName>
    </submittedName>
</protein>
<organism evidence="1 2">
    <name type="scientific">Rhododendron molle</name>
    <name type="common">Chinese azalea</name>
    <name type="synonym">Azalea mollis</name>
    <dbReference type="NCBI Taxonomy" id="49168"/>
    <lineage>
        <taxon>Eukaryota</taxon>
        <taxon>Viridiplantae</taxon>
        <taxon>Streptophyta</taxon>
        <taxon>Embryophyta</taxon>
        <taxon>Tracheophyta</taxon>
        <taxon>Spermatophyta</taxon>
        <taxon>Magnoliopsida</taxon>
        <taxon>eudicotyledons</taxon>
        <taxon>Gunneridae</taxon>
        <taxon>Pentapetalae</taxon>
        <taxon>asterids</taxon>
        <taxon>Ericales</taxon>
        <taxon>Ericaceae</taxon>
        <taxon>Ericoideae</taxon>
        <taxon>Rhodoreae</taxon>
        <taxon>Rhododendron</taxon>
    </lineage>
</organism>
<dbReference type="Proteomes" id="UP001062846">
    <property type="component" value="Chromosome 10"/>
</dbReference>
<accession>A0ACC0M2E4</accession>
<sequence>MVISERSPNASGRYRSWIKRLTERSRIWKIDNLVAAERIWLLRNRCCGRRIDLAIEGLISQGDFQAPGCSGE</sequence>
<gene>
    <name evidence="1" type="ORF">RHMOL_Rhmol10G0147700</name>
</gene>
<dbReference type="EMBL" id="CM046397">
    <property type="protein sequence ID" value="KAI8535085.1"/>
    <property type="molecule type" value="Genomic_DNA"/>
</dbReference>
<name>A0ACC0M2E4_RHOML</name>
<comment type="caution">
    <text evidence="1">The sequence shown here is derived from an EMBL/GenBank/DDBJ whole genome shotgun (WGS) entry which is preliminary data.</text>
</comment>
<reference evidence="1" key="1">
    <citation type="submission" date="2022-02" db="EMBL/GenBank/DDBJ databases">
        <title>Plant Genome Project.</title>
        <authorList>
            <person name="Zhang R.-G."/>
        </authorList>
    </citation>
    <scope>NUCLEOTIDE SEQUENCE</scope>
    <source>
        <strain evidence="1">AT1</strain>
    </source>
</reference>
<evidence type="ECO:0000313" key="1">
    <source>
        <dbReference type="EMBL" id="KAI8535085.1"/>
    </source>
</evidence>